<dbReference type="Pfam" id="PF08424">
    <property type="entry name" value="NRDE-2"/>
    <property type="match status" value="2"/>
</dbReference>
<dbReference type="Proteomes" id="UP000279259">
    <property type="component" value="Unassembled WGS sequence"/>
</dbReference>
<dbReference type="InterPro" id="IPR003107">
    <property type="entry name" value="HAT"/>
</dbReference>
<dbReference type="STRING" id="1890683.A0A427YLX2"/>
<comment type="subcellular location">
    <subcellularLocation>
        <location evidence="1">Nucleus</location>
    </subcellularLocation>
</comment>
<dbReference type="PANTHER" id="PTHR13471:SF0">
    <property type="entry name" value="NUCLEAR EXOSOME REGULATOR NRDE2"/>
    <property type="match status" value="1"/>
</dbReference>
<dbReference type="InterPro" id="IPR013633">
    <property type="entry name" value="NRDE-2"/>
</dbReference>
<evidence type="ECO:0000256" key="4">
    <source>
        <dbReference type="ARBA" id="ARBA00023242"/>
    </source>
</evidence>
<dbReference type="AlphaFoldDB" id="A0A427YLX2"/>
<dbReference type="Gene3D" id="1.25.40.10">
    <property type="entry name" value="Tetratricopeptide repeat domain"/>
    <property type="match status" value="1"/>
</dbReference>
<dbReference type="EMBL" id="RSCD01000007">
    <property type="protein sequence ID" value="RSH92060.1"/>
    <property type="molecule type" value="Genomic_DNA"/>
</dbReference>
<dbReference type="InterPro" id="IPR011990">
    <property type="entry name" value="TPR-like_helical_dom_sf"/>
</dbReference>
<dbReference type="PANTHER" id="PTHR13471">
    <property type="entry name" value="TETRATRICOPEPTIDE-LIKE HELICAL"/>
    <property type="match status" value="1"/>
</dbReference>
<keyword evidence="7" id="KW-1185">Reference proteome</keyword>
<accession>A0A427YLX2</accession>
<dbReference type="GO" id="GO:0031048">
    <property type="term" value="P:regulatory ncRNA-mediated heterochromatin formation"/>
    <property type="evidence" value="ECO:0007669"/>
    <property type="project" value="TreeGrafter"/>
</dbReference>
<comment type="similarity">
    <text evidence="2">Belongs to the NRDE2 family.</text>
</comment>
<keyword evidence="3" id="KW-0677">Repeat</keyword>
<dbReference type="GO" id="GO:1902369">
    <property type="term" value="P:negative regulation of RNA catabolic process"/>
    <property type="evidence" value="ECO:0007669"/>
    <property type="project" value="TreeGrafter"/>
</dbReference>
<evidence type="ECO:0000256" key="1">
    <source>
        <dbReference type="ARBA" id="ARBA00004123"/>
    </source>
</evidence>
<evidence type="ECO:0008006" key="8">
    <source>
        <dbReference type="Google" id="ProtNLM"/>
    </source>
</evidence>
<protein>
    <recommendedName>
        <fullName evidence="8">DUF1740-domain-containing protein</fullName>
    </recommendedName>
</protein>
<evidence type="ECO:0000256" key="5">
    <source>
        <dbReference type="SAM" id="MobiDB-lite"/>
    </source>
</evidence>
<feature type="compositionally biased region" description="Basic and acidic residues" evidence="5">
    <location>
        <begin position="60"/>
        <end position="81"/>
    </location>
</feature>
<feature type="region of interest" description="Disordered" evidence="5">
    <location>
        <begin position="1"/>
        <end position="81"/>
    </location>
</feature>
<reference evidence="6 7" key="1">
    <citation type="submission" date="2018-11" db="EMBL/GenBank/DDBJ databases">
        <title>Genome sequence of Saitozyma podzolica DSM 27192.</title>
        <authorList>
            <person name="Aliyu H."/>
            <person name="Gorte O."/>
            <person name="Ochsenreither K."/>
        </authorList>
    </citation>
    <scope>NUCLEOTIDE SEQUENCE [LARGE SCALE GENOMIC DNA]</scope>
    <source>
        <strain evidence="6 7">DSM 27192</strain>
    </source>
</reference>
<dbReference type="SMART" id="SM00386">
    <property type="entry name" value="HAT"/>
    <property type="match status" value="6"/>
</dbReference>
<gene>
    <name evidence="6" type="ORF">EHS25_009431</name>
</gene>
<sequence>MSANPSFSSFPDFAIPAPRREDDGESRQKRGTQKEATQRREREDEAREERRKKERHHAKLLAEREDAPSKMDSKHPPYDKSYEGAAEAGYYSDAVGDKDVLRYGLSASQSGPRYRRNRGGRVLGLNEGIRIMSSAERTKVGLEISPLGRPYVSRYSSRPIERSTTGASHRLLLQQDDNDQQLDPSKEFVTFDVPARSSDSVPDYRRIHSVPEEGESDEWQREVEALGPLSTFEEEIRKKRIELERTLKTNPTNTSAWLQLSTLRTNPAQGPSGLSLGAMDPAVIAATRAENEVSMSVLNRALAAHPDNAFAPDLHLAFLSAAEQVWPVERVHERWRNVLREMSRSGDSILKVWLAYLDWCEGPGFGSSGHGTEMSAVEAVIDAFTGCLQAMSGIESGESSITWSDKADRWTSRPPKVAESVDSFQQWLEAERDAEARGVHPARATDLDELDEADPFRAVLFDDIRSFLFPIRSPEARLQLIYAFLHFLGLPVKPPDTSTSSPSAGDHHLYWTLTSDARQRSAFWPPKPISRALPWQTVGGEPMEPERPQWLSDPFSPAVRCWLQDQSSMFAGKGRWFADLDEVHPEIIDTEFVRRALATLRPIMPDPHFTLVSFAFESAMAPKRAVKLAKMVLTADRDNLVLWDGYARVERQRGNFAAARTVYATALQAARALRPGGLEFSDEEQAELWASWAEMEWEQGNDARCLAVVLLPIQESLDGLDLLSATDQPLSPPSSSAVLKARTFYSRLPTPCTPSLLSLRVLYAYMADNLDAATRLLLEQSAHLAPESSALEHALQLLVKITHFHRLRHSLPAAIPRSILEQAIDSFPNNTSFLSLYLWGELRGRVYGRVQRLTGHLSGKEFVGGLWSIWAEGVLCRSTFWDAGGGGAERVRAVLGSWINSSARGCAGVWMLYIEFECLMGRFQAAKQLIFRAIASVGGSKELYLVPFTAPMRPHFTPRELREWSDVMLARGLRLRIPFDDYFPPLDDDEPLLDLPEDEELHDDELEFLRERQTLKPY</sequence>
<evidence type="ECO:0000256" key="3">
    <source>
        <dbReference type="ARBA" id="ARBA00022737"/>
    </source>
</evidence>
<evidence type="ECO:0000313" key="6">
    <source>
        <dbReference type="EMBL" id="RSH92060.1"/>
    </source>
</evidence>
<name>A0A427YLX2_9TREE</name>
<dbReference type="GO" id="GO:0071013">
    <property type="term" value="C:catalytic step 2 spliceosome"/>
    <property type="evidence" value="ECO:0007669"/>
    <property type="project" value="TreeGrafter"/>
</dbReference>
<evidence type="ECO:0000256" key="2">
    <source>
        <dbReference type="ARBA" id="ARBA00009265"/>
    </source>
</evidence>
<dbReference type="SUPFAM" id="SSF48452">
    <property type="entry name" value="TPR-like"/>
    <property type="match status" value="1"/>
</dbReference>
<organism evidence="6 7">
    <name type="scientific">Saitozyma podzolica</name>
    <dbReference type="NCBI Taxonomy" id="1890683"/>
    <lineage>
        <taxon>Eukaryota</taxon>
        <taxon>Fungi</taxon>
        <taxon>Dikarya</taxon>
        <taxon>Basidiomycota</taxon>
        <taxon>Agaricomycotina</taxon>
        <taxon>Tremellomycetes</taxon>
        <taxon>Tremellales</taxon>
        <taxon>Trimorphomycetaceae</taxon>
        <taxon>Saitozyma</taxon>
    </lineage>
</organism>
<dbReference type="GO" id="GO:0006396">
    <property type="term" value="P:RNA processing"/>
    <property type="evidence" value="ECO:0007669"/>
    <property type="project" value="InterPro"/>
</dbReference>
<comment type="caution">
    <text evidence="6">The sequence shown here is derived from an EMBL/GenBank/DDBJ whole genome shotgun (WGS) entry which is preliminary data.</text>
</comment>
<evidence type="ECO:0000313" key="7">
    <source>
        <dbReference type="Proteomes" id="UP000279259"/>
    </source>
</evidence>
<feature type="compositionally biased region" description="Basic and acidic residues" evidence="5">
    <location>
        <begin position="18"/>
        <end position="51"/>
    </location>
</feature>
<dbReference type="OrthoDB" id="297219at2759"/>
<proteinExistence type="inferred from homology"/>
<keyword evidence="4" id="KW-0539">Nucleus</keyword>